<keyword evidence="2" id="KW-0732">Signal</keyword>
<gene>
    <name evidence="3" type="ORF">J8C06_09020</name>
</gene>
<keyword evidence="4" id="KW-1185">Reference proteome</keyword>
<proteinExistence type="predicted"/>
<feature type="signal peptide" evidence="2">
    <location>
        <begin position="1"/>
        <end position="27"/>
    </location>
</feature>
<dbReference type="EMBL" id="CP072648">
    <property type="protein sequence ID" value="QUW02487.1"/>
    <property type="molecule type" value="Genomic_DNA"/>
</dbReference>
<feature type="region of interest" description="Disordered" evidence="1">
    <location>
        <begin position="184"/>
        <end position="205"/>
    </location>
</feature>
<evidence type="ECO:0000256" key="1">
    <source>
        <dbReference type="SAM" id="MobiDB-lite"/>
    </source>
</evidence>
<dbReference type="Proteomes" id="UP000676506">
    <property type="component" value="Chromosome 1"/>
</dbReference>
<evidence type="ECO:0008006" key="5">
    <source>
        <dbReference type="Google" id="ProtNLM"/>
    </source>
</evidence>
<sequence>MVIRSHRRLLVVWLAWFSLGFCNGCQPASPPAPTIDLFSLMERFWPQFDGSRERAGQPPLTRQDAERLLSDARVERRWQVEGEQEVLTAVLPVTFGKGSGRCRVTVTSRLGQSTVHSVIFQLSDLTDPNLADDENHVIDAFVKQYGDPADVDATDIDLVWRLSQGALVLLAAEADDPTTTFALRPLTDLPTDDPLGNGGELRDHD</sequence>
<evidence type="ECO:0000313" key="3">
    <source>
        <dbReference type="EMBL" id="QUW02487.1"/>
    </source>
</evidence>
<dbReference type="RefSeq" id="WP_211428377.1">
    <property type="nucleotide sequence ID" value="NZ_CP072648.1"/>
</dbReference>
<evidence type="ECO:0000256" key="2">
    <source>
        <dbReference type="SAM" id="SignalP"/>
    </source>
</evidence>
<accession>A0ABX8B683</accession>
<protein>
    <recommendedName>
        <fullName evidence="5">Lipoprotein</fullName>
    </recommendedName>
</protein>
<reference evidence="3 4" key="1">
    <citation type="submission" date="2021-03" db="EMBL/GenBank/DDBJ databases">
        <title>Genomic and phenotypic characterization of Chloracidobacterium isolates provides evidence for multiple species.</title>
        <authorList>
            <person name="Saini M.K."/>
            <person name="Costas A.M.G."/>
            <person name="Tank M."/>
            <person name="Bryant D.A."/>
        </authorList>
    </citation>
    <scope>NUCLEOTIDE SEQUENCE [LARGE SCALE GENOMIC DNA]</scope>
    <source>
        <strain evidence="3 4">BV2-C</strain>
    </source>
</reference>
<feature type="chain" id="PRO_5046012820" description="Lipoprotein" evidence="2">
    <location>
        <begin position="28"/>
        <end position="205"/>
    </location>
</feature>
<evidence type="ECO:0000313" key="4">
    <source>
        <dbReference type="Proteomes" id="UP000676506"/>
    </source>
</evidence>
<name>A0ABX8B683_9BACT</name>
<organism evidence="3 4">
    <name type="scientific">Chloracidobacterium validum</name>
    <dbReference type="NCBI Taxonomy" id="2821543"/>
    <lineage>
        <taxon>Bacteria</taxon>
        <taxon>Pseudomonadati</taxon>
        <taxon>Acidobacteriota</taxon>
        <taxon>Terriglobia</taxon>
        <taxon>Terriglobales</taxon>
        <taxon>Acidobacteriaceae</taxon>
        <taxon>Chloracidobacterium</taxon>
    </lineage>
</organism>